<dbReference type="Proteomes" id="UP001054821">
    <property type="component" value="Chromosome 1"/>
</dbReference>
<organism evidence="1 2">
    <name type="scientific">Prunus dulcis</name>
    <name type="common">Almond</name>
    <name type="synonym">Amygdalus dulcis</name>
    <dbReference type="NCBI Taxonomy" id="3755"/>
    <lineage>
        <taxon>Eukaryota</taxon>
        <taxon>Viridiplantae</taxon>
        <taxon>Streptophyta</taxon>
        <taxon>Embryophyta</taxon>
        <taxon>Tracheophyta</taxon>
        <taxon>Spermatophyta</taxon>
        <taxon>Magnoliopsida</taxon>
        <taxon>eudicotyledons</taxon>
        <taxon>Gunneridae</taxon>
        <taxon>Pentapetalae</taxon>
        <taxon>rosids</taxon>
        <taxon>fabids</taxon>
        <taxon>Rosales</taxon>
        <taxon>Rosaceae</taxon>
        <taxon>Amygdaloideae</taxon>
        <taxon>Amygdaleae</taxon>
        <taxon>Prunus</taxon>
    </lineage>
</organism>
<protein>
    <submittedName>
        <fullName evidence="1">Uncharacterized protein</fullName>
    </submittedName>
</protein>
<sequence length="151" mass="17163">MNTTIEGGSFLSTGTVHGSSWGWKGILQGRSVLVVGLRWRVGNGDNIRVTEDPWLPVPYTFITISHHADMPIYVKDLIDLVMKQWREVEVERLFMESEAKLINGLAISRWGCPDKLIWHFIKHGDFTVKSGRPIFTDKWGVGETRARGAQR</sequence>
<dbReference type="AlphaFoldDB" id="A0AAD5F5E3"/>
<reference evidence="1 2" key="1">
    <citation type="journal article" date="2022" name="G3 (Bethesda)">
        <title>Whole-genome sequence and methylome profiling of the almond [Prunus dulcis (Mill.) D.A. Webb] cultivar 'Nonpareil'.</title>
        <authorList>
            <person name="D'Amico-Willman K.M."/>
            <person name="Ouma W.Z."/>
            <person name="Meulia T."/>
            <person name="Sideli G.M."/>
            <person name="Gradziel T.M."/>
            <person name="Fresnedo-Ramirez J."/>
        </authorList>
    </citation>
    <scope>NUCLEOTIDE SEQUENCE [LARGE SCALE GENOMIC DNA]</scope>
    <source>
        <strain evidence="1">Clone GOH B32 T37-40</strain>
    </source>
</reference>
<comment type="caution">
    <text evidence="1">The sequence shown here is derived from an EMBL/GenBank/DDBJ whole genome shotgun (WGS) entry which is preliminary data.</text>
</comment>
<evidence type="ECO:0000313" key="1">
    <source>
        <dbReference type="EMBL" id="KAI5353735.1"/>
    </source>
</evidence>
<proteinExistence type="predicted"/>
<accession>A0AAD5F5E3</accession>
<evidence type="ECO:0000313" key="2">
    <source>
        <dbReference type="Proteomes" id="UP001054821"/>
    </source>
</evidence>
<name>A0AAD5F5E3_PRUDU</name>
<dbReference type="EMBL" id="JAJFAZ020000001">
    <property type="protein sequence ID" value="KAI5353735.1"/>
    <property type="molecule type" value="Genomic_DNA"/>
</dbReference>
<gene>
    <name evidence="1" type="ORF">L3X38_006629</name>
</gene>
<keyword evidence="2" id="KW-1185">Reference proteome</keyword>